<reference evidence="1" key="1">
    <citation type="submission" date="2023-07" db="EMBL/GenBank/DDBJ databases">
        <title>Black Yeasts Isolated from many extreme environments.</title>
        <authorList>
            <person name="Coleine C."/>
            <person name="Stajich J.E."/>
            <person name="Selbmann L."/>
        </authorList>
    </citation>
    <scope>NUCLEOTIDE SEQUENCE</scope>
    <source>
        <strain evidence="1">CCFEE 5714</strain>
    </source>
</reference>
<dbReference type="Proteomes" id="UP001281147">
    <property type="component" value="Unassembled WGS sequence"/>
</dbReference>
<name>A0ACC3N3W4_9PEZI</name>
<protein>
    <submittedName>
        <fullName evidence="1">Uncharacterized protein</fullName>
    </submittedName>
</protein>
<sequence>MSNGPKEEGLTFVVTTNPSDRSSTANKKRIRSLAALRSWPERRRKTFDNLDQSGLRGGFVLNIDAPIAGSDWERVPKQKAGVAPTREASSSQHEPCREEEPLFEKCTRASNECCSCIHCRSERRYGYGPSQGESTTRVALRRAAKIQTRKRTADGQLKSRGIEGELVMAPPPASPAPSPLTVVNNIGRAEPFNCYPVPYRPWFDRILHHMMTIFAPRGWPALKITKAEGLNWESFMTQHALSEPAFFYVRLLFASGDMIRLRVLNAEISFWLQAQAIISINEALTDPRRASSDPLILAVGRIALHEALYGDKKAASAMHRPAQKRMIQMRGGMRELPFPELVKRLMRWSDNVMAMQTGTERMLEDDERTQNFSMKEQVDVLEKWVPTEGQDLRKKIKITDLLAPDQS</sequence>
<dbReference type="EMBL" id="JAUTXU010000091">
    <property type="protein sequence ID" value="KAK3709552.1"/>
    <property type="molecule type" value="Genomic_DNA"/>
</dbReference>
<keyword evidence="2" id="KW-1185">Reference proteome</keyword>
<proteinExistence type="predicted"/>
<organism evidence="1 2">
    <name type="scientific">Vermiconidia calcicola</name>
    <dbReference type="NCBI Taxonomy" id="1690605"/>
    <lineage>
        <taxon>Eukaryota</taxon>
        <taxon>Fungi</taxon>
        <taxon>Dikarya</taxon>
        <taxon>Ascomycota</taxon>
        <taxon>Pezizomycotina</taxon>
        <taxon>Dothideomycetes</taxon>
        <taxon>Dothideomycetidae</taxon>
        <taxon>Mycosphaerellales</taxon>
        <taxon>Extremaceae</taxon>
        <taxon>Vermiconidia</taxon>
    </lineage>
</organism>
<comment type="caution">
    <text evidence="1">The sequence shown here is derived from an EMBL/GenBank/DDBJ whole genome shotgun (WGS) entry which is preliminary data.</text>
</comment>
<evidence type="ECO:0000313" key="1">
    <source>
        <dbReference type="EMBL" id="KAK3709552.1"/>
    </source>
</evidence>
<evidence type="ECO:0000313" key="2">
    <source>
        <dbReference type="Proteomes" id="UP001281147"/>
    </source>
</evidence>
<gene>
    <name evidence="1" type="ORF">LTR37_010773</name>
</gene>
<accession>A0ACC3N3W4</accession>